<dbReference type="EMBL" id="CADCVR010000032">
    <property type="protein sequence ID" value="CAA9485667.1"/>
    <property type="molecule type" value="Genomic_DNA"/>
</dbReference>
<feature type="domain" description="Peptidoglycan beta-N-acetylmuramidase NamZ C-terminal" evidence="3">
    <location>
        <begin position="271"/>
        <end position="424"/>
    </location>
</feature>
<protein>
    <submittedName>
        <fullName evidence="4">Protein YzbB</fullName>
    </submittedName>
</protein>
<dbReference type="PANTHER" id="PTHR42915:SF1">
    <property type="entry name" value="PEPTIDOGLYCAN BETA-N-ACETYLMURAMIDASE NAMZ"/>
    <property type="match status" value="1"/>
</dbReference>
<organism evidence="4">
    <name type="scientific">uncultured Solirubrobacteraceae bacterium</name>
    <dbReference type="NCBI Taxonomy" id="1162706"/>
    <lineage>
        <taxon>Bacteria</taxon>
        <taxon>Bacillati</taxon>
        <taxon>Actinomycetota</taxon>
        <taxon>Thermoleophilia</taxon>
        <taxon>Solirubrobacterales</taxon>
        <taxon>Solirubrobacteraceae</taxon>
        <taxon>environmental samples</taxon>
    </lineage>
</organism>
<dbReference type="GO" id="GO:0033922">
    <property type="term" value="F:peptidoglycan beta-N-acetylmuramidase activity"/>
    <property type="evidence" value="ECO:0007669"/>
    <property type="project" value="InterPro"/>
</dbReference>
<dbReference type="PIRSF" id="PIRSF016719">
    <property type="entry name" value="UCP016719"/>
    <property type="match status" value="1"/>
</dbReference>
<gene>
    <name evidence="4" type="ORF">AVDCRST_MAG53-980</name>
</gene>
<dbReference type="Pfam" id="PF07075">
    <property type="entry name" value="NamZ_N"/>
    <property type="match status" value="1"/>
</dbReference>
<dbReference type="Gene3D" id="3.40.50.12170">
    <property type="entry name" value="Uncharacterised protein PF07075, DUF1343"/>
    <property type="match status" value="1"/>
</dbReference>
<dbReference type="InterPro" id="IPR008302">
    <property type="entry name" value="NamZ"/>
</dbReference>
<dbReference type="Gene3D" id="3.90.1150.140">
    <property type="match status" value="1"/>
</dbReference>
<evidence type="ECO:0000313" key="4">
    <source>
        <dbReference type="EMBL" id="CAA9485667.1"/>
    </source>
</evidence>
<sequence>MRGALLRTFSILACFAAGCGGGNAPSSTVEADPLPASDRAVNAAPARASEAVVTIGLERLNGPEASVLKGKRVGLIANGASVTSDATPSAAALRAQGIRVVRLFAPEHGLSGRLAGGERVKGRADVVSLYEPGHRKPTRADLRGLDALVYDMQDAGVRFFTYISTMIYAQRAAAAAGVTFVVLDRPNPLGGEMVAGPVADLPDTILSVAPGPLVHGLTPGEMARLVRERSSPRGRLVVVPMEGWRRDMTWKDTGRRWVAPSPSLRSAQAALLYPGIALLEGTNASDGRGTGMAFRKLGAPWARVGRLLRAADVPGVEAVRSSFTPHPTPTGPRPKFNGQRCRGIALEVTGDGVDTFELGLRLLRALRSQPGFEWLLGGASIDTLLGTRRLRRALDRDASVAAIVASQRGGVAAWRRARKAFLLYD</sequence>
<dbReference type="InterPro" id="IPR048502">
    <property type="entry name" value="NamZ_N"/>
</dbReference>
<proteinExistence type="predicted"/>
<evidence type="ECO:0000259" key="2">
    <source>
        <dbReference type="Pfam" id="PF07075"/>
    </source>
</evidence>
<name>A0A6J4S8Z2_9ACTN</name>
<feature type="chain" id="PRO_5039106778" evidence="1">
    <location>
        <begin position="20"/>
        <end position="425"/>
    </location>
</feature>
<reference evidence="4" key="1">
    <citation type="submission" date="2020-02" db="EMBL/GenBank/DDBJ databases">
        <authorList>
            <person name="Meier V. D."/>
        </authorList>
    </citation>
    <scope>NUCLEOTIDE SEQUENCE</scope>
    <source>
        <strain evidence="4">AVDCRST_MAG53</strain>
    </source>
</reference>
<evidence type="ECO:0000256" key="1">
    <source>
        <dbReference type="SAM" id="SignalP"/>
    </source>
</evidence>
<feature type="signal peptide" evidence="1">
    <location>
        <begin position="1"/>
        <end position="19"/>
    </location>
</feature>
<keyword evidence="1" id="KW-0732">Signal</keyword>
<accession>A0A6J4S8Z2</accession>
<dbReference type="PROSITE" id="PS51257">
    <property type="entry name" value="PROKAR_LIPOPROTEIN"/>
    <property type="match status" value="1"/>
</dbReference>
<feature type="domain" description="Peptidoglycan beta-N-acetylmuramidase NamZ N-terminal" evidence="2">
    <location>
        <begin position="73"/>
        <end position="267"/>
    </location>
</feature>
<evidence type="ECO:0000259" key="3">
    <source>
        <dbReference type="Pfam" id="PF20732"/>
    </source>
</evidence>
<dbReference type="InterPro" id="IPR048503">
    <property type="entry name" value="NamZ_C"/>
</dbReference>
<dbReference type="AlphaFoldDB" id="A0A6J4S8Z2"/>
<dbReference type="Pfam" id="PF20732">
    <property type="entry name" value="NamZ_C"/>
    <property type="match status" value="1"/>
</dbReference>
<dbReference type="PANTHER" id="PTHR42915">
    <property type="entry name" value="HYPOTHETICAL 460 KDA PROTEIN IN FEUA-SIGW INTERGENIC REGION [PRECURSOR]"/>
    <property type="match status" value="1"/>
</dbReference>